<dbReference type="Gene3D" id="1.10.3860.10">
    <property type="entry name" value="Sodium:dicarboxylate symporter"/>
    <property type="match status" value="1"/>
</dbReference>
<evidence type="ECO:0000256" key="3">
    <source>
        <dbReference type="ARBA" id="ARBA00022692"/>
    </source>
</evidence>
<keyword evidence="4 6" id="KW-1133">Transmembrane helix</keyword>
<keyword evidence="3 6" id="KW-0812">Transmembrane</keyword>
<dbReference type="GO" id="GO:0005295">
    <property type="term" value="F:neutral L-amino acid:sodium symporter activity"/>
    <property type="evidence" value="ECO:0007669"/>
    <property type="project" value="TreeGrafter"/>
</dbReference>
<name>A0A347WI18_9LACT</name>
<evidence type="ECO:0000313" key="7">
    <source>
        <dbReference type="EMBL" id="AXY24725.1"/>
    </source>
</evidence>
<feature type="transmembrane region" description="Helical" evidence="6">
    <location>
        <begin position="44"/>
        <end position="63"/>
    </location>
</feature>
<evidence type="ECO:0000256" key="2">
    <source>
        <dbReference type="ARBA" id="ARBA00022448"/>
    </source>
</evidence>
<organism evidence="7 8">
    <name type="scientific">Suicoccus acidiformans</name>
    <dbReference type="NCBI Taxonomy" id="2036206"/>
    <lineage>
        <taxon>Bacteria</taxon>
        <taxon>Bacillati</taxon>
        <taxon>Bacillota</taxon>
        <taxon>Bacilli</taxon>
        <taxon>Lactobacillales</taxon>
        <taxon>Aerococcaceae</taxon>
        <taxon>Suicoccus</taxon>
    </lineage>
</organism>
<feature type="transmembrane region" description="Helical" evidence="6">
    <location>
        <begin position="6"/>
        <end position="24"/>
    </location>
</feature>
<keyword evidence="5 6" id="KW-0472">Membrane</keyword>
<dbReference type="InterPro" id="IPR001991">
    <property type="entry name" value="Na-dicarboxylate_symporter"/>
</dbReference>
<dbReference type="PANTHER" id="PTHR42865:SF8">
    <property type="entry name" value="SERINE_THREONINE TRANSPORTER SSTT"/>
    <property type="match status" value="1"/>
</dbReference>
<proteinExistence type="predicted"/>
<dbReference type="Pfam" id="PF00375">
    <property type="entry name" value="SDF"/>
    <property type="match status" value="1"/>
</dbReference>
<dbReference type="EMBL" id="CP023434">
    <property type="protein sequence ID" value="AXY24725.1"/>
    <property type="molecule type" value="Genomic_DNA"/>
</dbReference>
<reference evidence="7 8" key="1">
    <citation type="submission" date="2017-09" db="EMBL/GenBank/DDBJ databases">
        <title>Complete genome sequence of Oxytococcus suis strain ZY16052.</title>
        <authorList>
            <person name="Li F."/>
        </authorList>
    </citation>
    <scope>NUCLEOTIDE SEQUENCE [LARGE SCALE GENOMIC DNA]</scope>
    <source>
        <strain evidence="7 8">ZY16052</strain>
    </source>
</reference>
<dbReference type="AlphaFoldDB" id="A0A347WI18"/>
<dbReference type="GO" id="GO:0032329">
    <property type="term" value="P:serine transport"/>
    <property type="evidence" value="ECO:0007669"/>
    <property type="project" value="TreeGrafter"/>
</dbReference>
<gene>
    <name evidence="7" type="ORF">CL176_01040</name>
</gene>
<evidence type="ECO:0000256" key="6">
    <source>
        <dbReference type="SAM" id="Phobius"/>
    </source>
</evidence>
<protein>
    <submittedName>
        <fullName evidence="7">Uncharacterized protein</fullName>
    </submittedName>
</protein>
<dbReference type="Proteomes" id="UP000263232">
    <property type="component" value="Chromosome"/>
</dbReference>
<dbReference type="PANTHER" id="PTHR42865">
    <property type="entry name" value="PROTON/GLUTAMATE-ASPARTATE SYMPORTER"/>
    <property type="match status" value="1"/>
</dbReference>
<feature type="transmembrane region" description="Helical" evidence="6">
    <location>
        <begin position="69"/>
        <end position="91"/>
    </location>
</feature>
<dbReference type="OrthoDB" id="9768885at2"/>
<accession>A0A347WI18</accession>
<evidence type="ECO:0000256" key="5">
    <source>
        <dbReference type="ARBA" id="ARBA00023136"/>
    </source>
</evidence>
<keyword evidence="2" id="KW-0813">Transport</keyword>
<dbReference type="SUPFAM" id="SSF118215">
    <property type="entry name" value="Proton glutamate symport protein"/>
    <property type="match status" value="1"/>
</dbReference>
<sequence length="226" mass="24588">MEIPPLFTITSAIVLAFIIGLSIYAMERSGRQTVMRQLFEEFEALIDLVIARAILPLLPVYVFGNFLNLSYGGAIANILWIFGLLLVLLIVQHYAYLLFLYGVAATQTETSFVDLVRNQIPAHLMAFGTESSATSIPVNIEGAKQDGVLPEVVEFALPLTATMHMCGSVISVSTCVMGILMMNEMGLFSSDYVAFLSCFGLNSCGWIGDSWRCRDGGFANSTDGGD</sequence>
<keyword evidence="8" id="KW-1185">Reference proteome</keyword>
<evidence type="ECO:0000256" key="1">
    <source>
        <dbReference type="ARBA" id="ARBA00004141"/>
    </source>
</evidence>
<evidence type="ECO:0000256" key="4">
    <source>
        <dbReference type="ARBA" id="ARBA00022989"/>
    </source>
</evidence>
<comment type="subcellular location">
    <subcellularLocation>
        <location evidence="1">Membrane</location>
        <topology evidence="1">Multi-pass membrane protein</topology>
    </subcellularLocation>
</comment>
<dbReference type="InterPro" id="IPR036458">
    <property type="entry name" value="Na:dicarbo_symporter_sf"/>
</dbReference>
<dbReference type="KEGG" id="abae:CL176_01040"/>
<dbReference type="GO" id="GO:0005886">
    <property type="term" value="C:plasma membrane"/>
    <property type="evidence" value="ECO:0007669"/>
    <property type="project" value="TreeGrafter"/>
</dbReference>
<evidence type="ECO:0000313" key="8">
    <source>
        <dbReference type="Proteomes" id="UP000263232"/>
    </source>
</evidence>